<dbReference type="EMBL" id="WWTN01000024">
    <property type="protein sequence ID" value="MZH56818.1"/>
    <property type="molecule type" value="Genomic_DNA"/>
</dbReference>
<evidence type="ECO:0000313" key="11">
    <source>
        <dbReference type="EMBL" id="MZH56818.1"/>
    </source>
</evidence>
<feature type="domain" description="ABC transporter" evidence="9">
    <location>
        <begin position="350"/>
        <end position="586"/>
    </location>
</feature>
<dbReference type="InterPro" id="IPR039421">
    <property type="entry name" value="Type_1_exporter"/>
</dbReference>
<protein>
    <submittedName>
        <fullName evidence="12">ABC transporter ATP-binding protein</fullName>
    </submittedName>
    <submittedName>
        <fullName evidence="11">ATP-binding cassette domain-containing protein</fullName>
    </submittedName>
</protein>
<reference evidence="12 13" key="2">
    <citation type="submission" date="2020-02" db="EMBL/GenBank/DDBJ databases">
        <authorList>
            <person name="Kociolek L.K."/>
            <person name="Ozer E.A."/>
        </authorList>
    </citation>
    <scope>NUCLEOTIDE SEQUENCE [LARGE SCALE GENOMIC DNA]</scope>
    <source>
        <strain evidence="12 13">ATCC 14501</strain>
    </source>
</reference>
<dbReference type="FunFam" id="1.20.1560.10:FF:000127">
    <property type="entry name" value="ABC transporter ATP-binding protein"/>
    <property type="match status" value="1"/>
</dbReference>
<keyword evidence="7 8" id="KW-0472">Membrane</keyword>
<evidence type="ECO:0000256" key="1">
    <source>
        <dbReference type="ARBA" id="ARBA00004651"/>
    </source>
</evidence>
<dbReference type="GeneID" id="61924788"/>
<dbReference type="Gene3D" id="3.40.50.300">
    <property type="entry name" value="P-loop containing nucleotide triphosphate hydrolases"/>
    <property type="match status" value="1"/>
</dbReference>
<keyword evidence="6 8" id="KW-1133">Transmembrane helix</keyword>
<evidence type="ECO:0000259" key="10">
    <source>
        <dbReference type="PROSITE" id="PS50929"/>
    </source>
</evidence>
<dbReference type="SMART" id="SM00382">
    <property type="entry name" value="AAA"/>
    <property type="match status" value="1"/>
</dbReference>
<dbReference type="Pfam" id="PF00664">
    <property type="entry name" value="ABC_membrane"/>
    <property type="match status" value="1"/>
</dbReference>
<organism evidence="12 13">
    <name type="scientific">Clostridium innocuum</name>
    <dbReference type="NCBI Taxonomy" id="1522"/>
    <lineage>
        <taxon>Bacteria</taxon>
        <taxon>Bacillati</taxon>
        <taxon>Bacillota</taxon>
        <taxon>Clostridia</taxon>
        <taxon>Eubacteriales</taxon>
        <taxon>Clostridiaceae</taxon>
        <taxon>Clostridium</taxon>
    </lineage>
</organism>
<dbReference type="FunFam" id="3.40.50.300:FF:000287">
    <property type="entry name" value="Multidrug ABC transporter ATP-binding protein"/>
    <property type="match status" value="1"/>
</dbReference>
<dbReference type="GO" id="GO:0005886">
    <property type="term" value="C:plasma membrane"/>
    <property type="evidence" value="ECO:0007669"/>
    <property type="project" value="UniProtKB-SubCell"/>
</dbReference>
<feature type="domain" description="ABC transmembrane type-1" evidence="10">
    <location>
        <begin position="26"/>
        <end position="319"/>
    </location>
</feature>
<dbReference type="GO" id="GO:0005524">
    <property type="term" value="F:ATP binding"/>
    <property type="evidence" value="ECO:0007669"/>
    <property type="project" value="UniProtKB-KW"/>
</dbReference>
<dbReference type="AlphaFoldDB" id="A0AAP9MCI0"/>
<dbReference type="InterPro" id="IPR036640">
    <property type="entry name" value="ABC1_TM_sf"/>
</dbReference>
<keyword evidence="4" id="KW-0547">Nucleotide-binding</keyword>
<dbReference type="SUPFAM" id="SSF52540">
    <property type="entry name" value="P-loop containing nucleoside triphosphate hydrolases"/>
    <property type="match status" value="1"/>
</dbReference>
<keyword evidence="5 12" id="KW-0067">ATP-binding</keyword>
<dbReference type="PANTHER" id="PTHR24221">
    <property type="entry name" value="ATP-BINDING CASSETTE SUB-FAMILY B"/>
    <property type="match status" value="1"/>
</dbReference>
<keyword evidence="2" id="KW-0813">Transport</keyword>
<dbReference type="CDD" id="cd07346">
    <property type="entry name" value="ABC_6TM_exporters"/>
    <property type="match status" value="1"/>
</dbReference>
<evidence type="ECO:0000256" key="5">
    <source>
        <dbReference type="ARBA" id="ARBA00022840"/>
    </source>
</evidence>
<dbReference type="GO" id="GO:0034040">
    <property type="term" value="F:ATPase-coupled lipid transmembrane transporter activity"/>
    <property type="evidence" value="ECO:0007669"/>
    <property type="project" value="TreeGrafter"/>
</dbReference>
<sequence>MEKTQNKKSGIPRLLELAGEKKSLLVWGCILSTLSVFFQIIPFWAVYNIMAELLQNAADFSKADTSFMLSWAVKGILGLLLAYAFMYFGGMLGHTAAYRTLYGIRVRLSNHISELPLGWFNRNAIGKVKQIAEQDVEQIEKFIAHQLPDMVNTIVLLLVMVVIMFGLNPWLALACIIPIIIGFTAQFSMMFGKKAQEGLSEYYDALENISTSSVQYVRGMPSIKIFGQTVHSFRKFYQDIMSYRDFSTKYADNYEPTYCLFRVLVLSLATFIFAIGIFLFSGDPQNMAFAITLLFFLIFAPGISTPVFKFNSFGSSMNNITEGVRRIDEIMSEIPIQEPTDGKKPQGYEITFEHVSFSYEGKDSALVLKDVSFRAEQGQITALVGPSGSGKSTIAQLIPRFWDVGTGQIKIGGVDIRDMKTEDLMASMSFVFQDSFLFSDTLYNNIAIGKPGATKEEVYTAAKAAQCHEFIEKLPQGYDTLIGEGGVYLSGGEEQRVSVARAILKNAPILILDEATAYADPENEFQMQLALQELIKNKTVLIIAHRLITIKNANKILVIKNGQIENAGAHEFLLQNSETYSAMWKAYTVSSDWQITAKKEVTHL</sequence>
<keyword evidence="3 8" id="KW-0812">Transmembrane</keyword>
<dbReference type="Proteomes" id="UP000503330">
    <property type="component" value="Chromosome"/>
</dbReference>
<evidence type="ECO:0000259" key="9">
    <source>
        <dbReference type="PROSITE" id="PS50893"/>
    </source>
</evidence>
<gene>
    <name evidence="12" type="ORF">G4D54_04585</name>
    <name evidence="11" type="ORF">GT664_13935</name>
</gene>
<dbReference type="Gene3D" id="1.20.1560.10">
    <property type="entry name" value="ABC transporter type 1, transmembrane domain"/>
    <property type="match status" value="1"/>
</dbReference>
<reference evidence="11" key="1">
    <citation type="journal article" date="2019" name="Nat. Med.">
        <title>A library of human gut bacterial isolates paired with longitudinal multiomics data enables mechanistic microbiome research.</title>
        <authorList>
            <person name="Poyet M."/>
            <person name="Groussin M."/>
            <person name="Gibbons S.M."/>
            <person name="Avila-Pacheco J."/>
            <person name="Jiang X."/>
            <person name="Kearney S.M."/>
            <person name="Perrotta A.R."/>
            <person name="Berdy B."/>
            <person name="Zhao S."/>
            <person name="Lieberman T.D."/>
            <person name="Swanson P.K."/>
            <person name="Smith M."/>
            <person name="Roesemann S."/>
            <person name="Alexander J.E."/>
            <person name="Rich S.A."/>
            <person name="Livny J."/>
            <person name="Vlamakis H."/>
            <person name="Clish C."/>
            <person name="Bullock K."/>
            <person name="Deik A."/>
            <person name="Scott J."/>
            <person name="Pierce K.A."/>
            <person name="Xavier R.J."/>
            <person name="Alm E.J."/>
        </authorList>
    </citation>
    <scope>NUCLEOTIDE SEQUENCE</scope>
    <source>
        <strain evidence="11">BIOML-A12</strain>
    </source>
</reference>
<evidence type="ECO:0000256" key="7">
    <source>
        <dbReference type="ARBA" id="ARBA00023136"/>
    </source>
</evidence>
<dbReference type="EMBL" id="CP048838">
    <property type="protein sequence ID" value="QJA01750.1"/>
    <property type="molecule type" value="Genomic_DNA"/>
</dbReference>
<dbReference type="PROSITE" id="PS50929">
    <property type="entry name" value="ABC_TM1F"/>
    <property type="match status" value="1"/>
</dbReference>
<dbReference type="InterPro" id="IPR011527">
    <property type="entry name" value="ABC1_TM_dom"/>
</dbReference>
<comment type="subcellular location">
    <subcellularLocation>
        <location evidence="1">Cell membrane</location>
        <topology evidence="1">Multi-pass membrane protein</topology>
    </subcellularLocation>
</comment>
<dbReference type="Proteomes" id="UP000604383">
    <property type="component" value="Unassembled WGS sequence"/>
</dbReference>
<evidence type="ECO:0000313" key="12">
    <source>
        <dbReference type="EMBL" id="QJA01750.1"/>
    </source>
</evidence>
<dbReference type="PROSITE" id="PS50893">
    <property type="entry name" value="ABC_TRANSPORTER_2"/>
    <property type="match status" value="1"/>
</dbReference>
<feature type="transmembrane region" description="Helical" evidence="8">
    <location>
        <begin position="67"/>
        <end position="89"/>
    </location>
</feature>
<dbReference type="InterPro" id="IPR003593">
    <property type="entry name" value="AAA+_ATPase"/>
</dbReference>
<feature type="transmembrane region" description="Helical" evidence="8">
    <location>
        <begin position="171"/>
        <end position="191"/>
    </location>
</feature>
<evidence type="ECO:0000256" key="6">
    <source>
        <dbReference type="ARBA" id="ARBA00022989"/>
    </source>
</evidence>
<evidence type="ECO:0000256" key="8">
    <source>
        <dbReference type="SAM" id="Phobius"/>
    </source>
</evidence>
<evidence type="ECO:0000256" key="2">
    <source>
        <dbReference type="ARBA" id="ARBA00022448"/>
    </source>
</evidence>
<accession>A0AAP9MCI0</accession>
<dbReference type="InterPro" id="IPR003439">
    <property type="entry name" value="ABC_transporter-like_ATP-bd"/>
</dbReference>
<feature type="transmembrane region" description="Helical" evidence="8">
    <location>
        <begin position="259"/>
        <end position="281"/>
    </location>
</feature>
<dbReference type="InterPro" id="IPR027417">
    <property type="entry name" value="P-loop_NTPase"/>
</dbReference>
<evidence type="ECO:0000313" key="13">
    <source>
        <dbReference type="Proteomes" id="UP000503330"/>
    </source>
</evidence>
<dbReference type="SUPFAM" id="SSF90123">
    <property type="entry name" value="ABC transporter transmembrane region"/>
    <property type="match status" value="1"/>
</dbReference>
<dbReference type="GO" id="GO:0016887">
    <property type="term" value="F:ATP hydrolysis activity"/>
    <property type="evidence" value="ECO:0007669"/>
    <property type="project" value="InterPro"/>
</dbReference>
<name>A0AAP9MCI0_CLOIN</name>
<proteinExistence type="predicted"/>
<dbReference type="PANTHER" id="PTHR24221:SF397">
    <property type="entry name" value="ABC TRANSPORTER, ATP-BINDING TRANSMEMBRANE PROTEIN"/>
    <property type="match status" value="1"/>
</dbReference>
<feature type="transmembrane region" description="Helical" evidence="8">
    <location>
        <begin position="24"/>
        <end position="47"/>
    </location>
</feature>
<dbReference type="GO" id="GO:0140359">
    <property type="term" value="F:ABC-type transporter activity"/>
    <property type="evidence" value="ECO:0007669"/>
    <property type="project" value="InterPro"/>
</dbReference>
<dbReference type="Pfam" id="PF00005">
    <property type="entry name" value="ABC_tran"/>
    <property type="match status" value="1"/>
</dbReference>
<feature type="transmembrane region" description="Helical" evidence="8">
    <location>
        <begin position="287"/>
        <end position="308"/>
    </location>
</feature>
<evidence type="ECO:0000256" key="4">
    <source>
        <dbReference type="ARBA" id="ARBA00022741"/>
    </source>
</evidence>
<evidence type="ECO:0000256" key="3">
    <source>
        <dbReference type="ARBA" id="ARBA00022692"/>
    </source>
</evidence>
<dbReference type="RefSeq" id="WP_008727063.1">
    <property type="nucleotide sequence ID" value="NZ_BAAACC010000030.1"/>
</dbReference>